<name>A0A1C3WDC0_9HYPH</name>
<dbReference type="RefSeq" id="WP_075856603.1">
    <property type="nucleotide sequence ID" value="NZ_FMAC01000015.1"/>
</dbReference>
<feature type="compositionally biased region" description="Polar residues" evidence="1">
    <location>
        <begin position="184"/>
        <end position="194"/>
    </location>
</feature>
<evidence type="ECO:0000313" key="2">
    <source>
        <dbReference type="EMBL" id="SCB37846.1"/>
    </source>
</evidence>
<dbReference type="STRING" id="52131.GA0061100_115115"/>
<dbReference type="Pfam" id="PF06871">
    <property type="entry name" value="TraH_2"/>
    <property type="match status" value="1"/>
</dbReference>
<gene>
    <name evidence="2" type="ORF">GA0061100_115115</name>
</gene>
<proteinExistence type="predicted"/>
<dbReference type="Proteomes" id="UP000186228">
    <property type="component" value="Unassembled WGS sequence"/>
</dbReference>
<protein>
    <submittedName>
        <fullName evidence="2">TraH_2 protein</fullName>
    </submittedName>
</protein>
<dbReference type="EMBL" id="FMAC01000015">
    <property type="protein sequence ID" value="SCB37846.1"/>
    <property type="molecule type" value="Genomic_DNA"/>
</dbReference>
<reference evidence="3" key="1">
    <citation type="submission" date="2016-08" db="EMBL/GenBank/DDBJ databases">
        <authorList>
            <person name="Varghese N."/>
            <person name="Submissions Spin"/>
        </authorList>
    </citation>
    <scope>NUCLEOTIDE SEQUENCE [LARGE SCALE GENOMIC DNA]</scope>
    <source>
        <strain evidence="3">CCBAU 57015</strain>
    </source>
</reference>
<sequence>MIDQAMIEKCSDPSLTPAIVEQFVSSAGADDPLTLTIKSDGRLLLIPKPRTPDEGLAALREYVGRAGVRVGITQIPAGIGTTDVSKLDRSLFDACTNLKEGTALFAKVARIVTHWYGSPTNKDILPQMVDDAIYAWKTGYFEGTEVFLAADPGGETFLREGFRPKDLGGDRSSDTEASGRVKQEASQPDANSGSAEMRIDLTRIGGQK</sequence>
<feature type="region of interest" description="Disordered" evidence="1">
    <location>
        <begin position="160"/>
        <end position="208"/>
    </location>
</feature>
<accession>A0A1C3WDC0</accession>
<dbReference type="AlphaFoldDB" id="A0A1C3WDC0"/>
<evidence type="ECO:0000256" key="1">
    <source>
        <dbReference type="SAM" id="MobiDB-lite"/>
    </source>
</evidence>
<dbReference type="NCBIfam" id="NF010417">
    <property type="entry name" value="PRK13843.1"/>
    <property type="match status" value="1"/>
</dbReference>
<keyword evidence="3" id="KW-1185">Reference proteome</keyword>
<dbReference type="InterPro" id="IPR010680">
    <property type="entry name" value="TraH_2"/>
</dbReference>
<organism evidence="2 3">
    <name type="scientific">Rhizobium hainanense</name>
    <dbReference type="NCBI Taxonomy" id="52131"/>
    <lineage>
        <taxon>Bacteria</taxon>
        <taxon>Pseudomonadati</taxon>
        <taxon>Pseudomonadota</taxon>
        <taxon>Alphaproteobacteria</taxon>
        <taxon>Hyphomicrobiales</taxon>
        <taxon>Rhizobiaceae</taxon>
        <taxon>Rhizobium/Agrobacterium group</taxon>
        <taxon>Rhizobium</taxon>
    </lineage>
</organism>
<feature type="compositionally biased region" description="Basic and acidic residues" evidence="1">
    <location>
        <begin position="160"/>
        <end position="183"/>
    </location>
</feature>
<evidence type="ECO:0000313" key="3">
    <source>
        <dbReference type="Proteomes" id="UP000186228"/>
    </source>
</evidence>